<dbReference type="AlphaFoldDB" id="A0A0F3MAR0"/>
<reference evidence="1 2" key="1">
    <citation type="submission" date="2015-02" db="EMBL/GenBank/DDBJ databases">
        <title>Genome Sequencing of Rickettsiales.</title>
        <authorList>
            <person name="Daugherty S.C."/>
            <person name="Su Q."/>
            <person name="Abolude K."/>
            <person name="Beier-Sexton M."/>
            <person name="Carlyon J.A."/>
            <person name="Carter R."/>
            <person name="Day N.P."/>
            <person name="Dumler S.J."/>
            <person name="Dyachenko V."/>
            <person name="Godinez A."/>
            <person name="Kurtti T.J."/>
            <person name="Lichay M."/>
            <person name="Mullins K.E."/>
            <person name="Ott S."/>
            <person name="Pappas-Brown V."/>
            <person name="Paris D.H."/>
            <person name="Patel P."/>
            <person name="Richards A.L."/>
            <person name="Sadzewicz L."/>
            <person name="Sears K."/>
            <person name="Seidman D."/>
            <person name="Sengamalay N."/>
            <person name="Stenos J."/>
            <person name="Tallon L.J."/>
            <person name="Vincent G."/>
            <person name="Fraser C.M."/>
            <person name="Munderloh U."/>
            <person name="Dunning-Hotopp J.C."/>
        </authorList>
    </citation>
    <scope>NUCLEOTIDE SEQUENCE [LARGE SCALE GENOMIC DNA]</scope>
    <source>
        <strain evidence="1 2">Gilliam</strain>
    </source>
</reference>
<name>A0A0F3MAR0_ORITS</name>
<accession>A0A0F3MAR0</accession>
<evidence type="ECO:0000313" key="2">
    <source>
        <dbReference type="Proteomes" id="UP000033769"/>
    </source>
</evidence>
<dbReference type="EMBL" id="LANO01000040">
    <property type="protein sequence ID" value="KJV51679.1"/>
    <property type="molecule type" value="Genomic_DNA"/>
</dbReference>
<dbReference type="Proteomes" id="UP000033769">
    <property type="component" value="Unassembled WGS sequence"/>
</dbReference>
<evidence type="ECO:0000313" key="1">
    <source>
        <dbReference type="EMBL" id="KJV51679.1"/>
    </source>
</evidence>
<proteinExistence type="predicted"/>
<comment type="caution">
    <text evidence="1">The sequence shown here is derived from an EMBL/GenBank/DDBJ whole genome shotgun (WGS) entry which is preliminary data.</text>
</comment>
<protein>
    <submittedName>
        <fullName evidence="1">Uncharacterized protein</fullName>
    </submittedName>
</protein>
<sequence length="64" mass="7258">MRISDTSDSIQILPNSNSLAELTNLVYSYIYLTMNGIIIYYCLDGITVHIGTFMMKLFSFALLI</sequence>
<organism evidence="1 2">
    <name type="scientific">Orientia tsutsugamushi str. Gilliam</name>
    <dbReference type="NCBI Taxonomy" id="1359184"/>
    <lineage>
        <taxon>Bacteria</taxon>
        <taxon>Pseudomonadati</taxon>
        <taxon>Pseudomonadota</taxon>
        <taxon>Alphaproteobacteria</taxon>
        <taxon>Rickettsiales</taxon>
        <taxon>Rickettsiaceae</taxon>
        <taxon>Rickettsieae</taxon>
        <taxon>Orientia</taxon>
    </lineage>
</organism>
<gene>
    <name evidence="1" type="ORF">OTSGILL_2084</name>
</gene>